<dbReference type="Gene3D" id="3.40.50.300">
    <property type="entry name" value="P-loop containing nucleotide triphosphate hydrolases"/>
    <property type="match status" value="1"/>
</dbReference>
<dbReference type="PROSITE" id="PS50837">
    <property type="entry name" value="NACHT"/>
    <property type="match status" value="1"/>
</dbReference>
<reference evidence="3" key="1">
    <citation type="journal article" date="2023" name="Mol. Phylogenet. Evol.">
        <title>Genome-scale phylogeny and comparative genomics of the fungal order Sordariales.</title>
        <authorList>
            <person name="Hensen N."/>
            <person name="Bonometti L."/>
            <person name="Westerberg I."/>
            <person name="Brannstrom I.O."/>
            <person name="Guillou S."/>
            <person name="Cros-Aarteil S."/>
            <person name="Calhoun S."/>
            <person name="Haridas S."/>
            <person name="Kuo A."/>
            <person name="Mondo S."/>
            <person name="Pangilinan J."/>
            <person name="Riley R."/>
            <person name="LaButti K."/>
            <person name="Andreopoulos B."/>
            <person name="Lipzen A."/>
            <person name="Chen C."/>
            <person name="Yan M."/>
            <person name="Daum C."/>
            <person name="Ng V."/>
            <person name="Clum A."/>
            <person name="Steindorff A."/>
            <person name="Ohm R.A."/>
            <person name="Martin F."/>
            <person name="Silar P."/>
            <person name="Natvig D.O."/>
            <person name="Lalanne C."/>
            <person name="Gautier V."/>
            <person name="Ament-Velasquez S.L."/>
            <person name="Kruys A."/>
            <person name="Hutchinson M.I."/>
            <person name="Powell A.J."/>
            <person name="Barry K."/>
            <person name="Miller A.N."/>
            <person name="Grigoriev I.V."/>
            <person name="Debuchy R."/>
            <person name="Gladieux P."/>
            <person name="Hiltunen Thoren M."/>
            <person name="Johannesson H."/>
        </authorList>
    </citation>
    <scope>NUCLEOTIDE SEQUENCE</scope>
    <source>
        <strain evidence="3">CBS 141.50</strain>
    </source>
</reference>
<evidence type="ECO:0000313" key="4">
    <source>
        <dbReference type="Proteomes" id="UP001302676"/>
    </source>
</evidence>
<organism evidence="3 4">
    <name type="scientific">Dichotomopilus funicola</name>
    <dbReference type="NCBI Taxonomy" id="1934379"/>
    <lineage>
        <taxon>Eukaryota</taxon>
        <taxon>Fungi</taxon>
        <taxon>Dikarya</taxon>
        <taxon>Ascomycota</taxon>
        <taxon>Pezizomycotina</taxon>
        <taxon>Sordariomycetes</taxon>
        <taxon>Sordariomycetidae</taxon>
        <taxon>Sordariales</taxon>
        <taxon>Chaetomiaceae</taxon>
        <taxon>Dichotomopilus</taxon>
    </lineage>
</organism>
<dbReference type="InterPro" id="IPR027417">
    <property type="entry name" value="P-loop_NTPase"/>
</dbReference>
<dbReference type="EMBL" id="MU853735">
    <property type="protein sequence ID" value="KAK4139044.1"/>
    <property type="molecule type" value="Genomic_DNA"/>
</dbReference>
<dbReference type="RefSeq" id="XP_062632415.1">
    <property type="nucleotide sequence ID" value="XM_062782490.1"/>
</dbReference>
<dbReference type="InterPro" id="IPR007111">
    <property type="entry name" value="NACHT_NTPase"/>
</dbReference>
<dbReference type="InterPro" id="IPR056884">
    <property type="entry name" value="NPHP3-like_N"/>
</dbReference>
<evidence type="ECO:0000256" key="1">
    <source>
        <dbReference type="ARBA" id="ARBA00022737"/>
    </source>
</evidence>
<reference evidence="3" key="2">
    <citation type="submission" date="2023-05" db="EMBL/GenBank/DDBJ databases">
        <authorList>
            <consortium name="Lawrence Berkeley National Laboratory"/>
            <person name="Steindorff A."/>
            <person name="Hensen N."/>
            <person name="Bonometti L."/>
            <person name="Westerberg I."/>
            <person name="Brannstrom I.O."/>
            <person name="Guillou S."/>
            <person name="Cros-Aarteil S."/>
            <person name="Calhoun S."/>
            <person name="Haridas S."/>
            <person name="Kuo A."/>
            <person name="Mondo S."/>
            <person name="Pangilinan J."/>
            <person name="Riley R."/>
            <person name="Labutti K."/>
            <person name="Andreopoulos B."/>
            <person name="Lipzen A."/>
            <person name="Chen C."/>
            <person name="Yanf M."/>
            <person name="Daum C."/>
            <person name="Ng V."/>
            <person name="Clum A."/>
            <person name="Ohm R."/>
            <person name="Martin F."/>
            <person name="Silar P."/>
            <person name="Natvig D."/>
            <person name="Lalanne C."/>
            <person name="Gautier V."/>
            <person name="Ament-Velasquez S.L."/>
            <person name="Kruys A."/>
            <person name="Hutchinson M.I."/>
            <person name="Powell A.J."/>
            <person name="Barry K."/>
            <person name="Miller A.N."/>
            <person name="Grigoriev I.V."/>
            <person name="Debuchy R."/>
            <person name="Gladieux P."/>
            <person name="Thoren M.H."/>
            <person name="Johannesson H."/>
        </authorList>
    </citation>
    <scope>NUCLEOTIDE SEQUENCE</scope>
    <source>
        <strain evidence="3">CBS 141.50</strain>
    </source>
</reference>
<proteinExistence type="predicted"/>
<dbReference type="Pfam" id="PF24883">
    <property type="entry name" value="NPHP3_N"/>
    <property type="match status" value="1"/>
</dbReference>
<sequence length="356" mass="38894">MEAVGSAASIIAVIDLSAKVVSLCSQYYSAVKNAPSDIERLQGEVVRLNTTLQGAQRLLESPDGKRLQTSQGLRNGLIDCSSQLSSLQLRLEKKLNPGSARKAISRIGFRALKWPFESKEIDSIIKNLERHRDILSVDLAVDGVTQVLDISQTLVLSKLPTANNATFDSHADEHAARCHPRTRIDLLETITTWADNPQGKIIFWLNGMAGTGKSTISRTVAQSFADRGLLGASFFFKRGERDRGNAALLFTTITAQLVAKEPDLAPHVRTAIEDDPSVTSKALREQFEKLILKPLGNLKGGTGGVKEVVLVIDALDECERDDDIRVIIYLLSQAKALSSVSLKAFLTSRPELPVRL</sequence>
<keyword evidence="4" id="KW-1185">Reference proteome</keyword>
<feature type="domain" description="NACHT" evidence="2">
    <location>
        <begin position="201"/>
        <end position="356"/>
    </location>
</feature>
<dbReference type="Proteomes" id="UP001302676">
    <property type="component" value="Unassembled WGS sequence"/>
</dbReference>
<evidence type="ECO:0000313" key="3">
    <source>
        <dbReference type="EMBL" id="KAK4139044.1"/>
    </source>
</evidence>
<keyword evidence="1" id="KW-0677">Repeat</keyword>
<evidence type="ECO:0000259" key="2">
    <source>
        <dbReference type="PROSITE" id="PS50837"/>
    </source>
</evidence>
<feature type="non-terminal residue" evidence="3">
    <location>
        <position position="356"/>
    </location>
</feature>
<name>A0AAN6ZIQ2_9PEZI</name>
<dbReference type="PANTHER" id="PTHR10039:SF16">
    <property type="entry name" value="GPI INOSITOL-DEACYLASE"/>
    <property type="match status" value="1"/>
</dbReference>
<dbReference type="AlphaFoldDB" id="A0AAN6ZIQ2"/>
<gene>
    <name evidence="3" type="ORF">C8A04DRAFT_33504</name>
</gene>
<dbReference type="PANTHER" id="PTHR10039">
    <property type="entry name" value="AMELOGENIN"/>
    <property type="match status" value="1"/>
</dbReference>
<accession>A0AAN6ZIQ2</accession>
<dbReference type="GeneID" id="87819103"/>
<comment type="caution">
    <text evidence="3">The sequence shown here is derived from an EMBL/GenBank/DDBJ whole genome shotgun (WGS) entry which is preliminary data.</text>
</comment>
<dbReference type="SUPFAM" id="SSF52540">
    <property type="entry name" value="P-loop containing nucleoside triphosphate hydrolases"/>
    <property type="match status" value="1"/>
</dbReference>
<protein>
    <recommendedName>
        <fullName evidence="2">NACHT domain-containing protein</fullName>
    </recommendedName>
</protein>